<accession>A0A6V7BVX2</accession>
<dbReference type="Pfam" id="PF01464">
    <property type="entry name" value="SLT"/>
    <property type="match status" value="1"/>
</dbReference>
<evidence type="ECO:0000313" key="2">
    <source>
        <dbReference type="EMBL" id="CAD0305019.1"/>
    </source>
</evidence>
<dbReference type="EMBL" id="LR828261">
    <property type="protein sequence ID" value="CAD0305019.1"/>
    <property type="molecule type" value="Genomic_DNA"/>
</dbReference>
<sequence length="199" mass="22288">MNDDQVTDMKETDTPTTCASVHGTDVWRQLCCATLSRNMRVGARWRCALQPRHAAAPRRRVLIAAALLCAAPLARADCFEEAAGYQHVNPWVLRAIAWQESRGRADAIHRNNNGTIDYGKMQINSIHLRRLSSYGISRDALMQPCVSVYVAAWRLREMTNKYGNTWAAVGAYHSETPAERDKYAHAIHAILTKRGVVAE</sequence>
<dbReference type="AlphaFoldDB" id="A0A6V7BVX2"/>
<organism evidence="2">
    <name type="scientific">Xanthomonas hortorum pv. pelargonii</name>
    <dbReference type="NCBI Taxonomy" id="453602"/>
    <lineage>
        <taxon>Bacteria</taxon>
        <taxon>Pseudomonadati</taxon>
        <taxon>Pseudomonadota</taxon>
        <taxon>Gammaproteobacteria</taxon>
        <taxon>Lysobacterales</taxon>
        <taxon>Lysobacteraceae</taxon>
        <taxon>Xanthomonas</taxon>
    </lineage>
</organism>
<gene>
    <name evidence="2" type="ORF">CFBP2533_05930</name>
</gene>
<protein>
    <recommendedName>
        <fullName evidence="1">Transglycosylase SLT domain-containing protein</fullName>
    </recommendedName>
</protein>
<dbReference type="Gene3D" id="1.10.530.10">
    <property type="match status" value="1"/>
</dbReference>
<reference evidence="2" key="1">
    <citation type="submission" date="2020-07" db="EMBL/GenBank/DDBJ databases">
        <authorList>
            <person name="Pothier F. J."/>
        </authorList>
    </citation>
    <scope>NUCLEOTIDE SEQUENCE</scope>
    <source>
        <strain evidence="2">CFBP 2533</strain>
    </source>
</reference>
<evidence type="ECO:0000259" key="1">
    <source>
        <dbReference type="Pfam" id="PF01464"/>
    </source>
</evidence>
<dbReference type="InterPro" id="IPR008258">
    <property type="entry name" value="Transglycosylase_SLT_dom_1"/>
</dbReference>
<dbReference type="SUPFAM" id="SSF53955">
    <property type="entry name" value="Lysozyme-like"/>
    <property type="match status" value="1"/>
</dbReference>
<feature type="domain" description="Transglycosylase SLT" evidence="1">
    <location>
        <begin position="77"/>
        <end position="174"/>
    </location>
</feature>
<dbReference type="InterPro" id="IPR023346">
    <property type="entry name" value="Lysozyme-like_dom_sf"/>
</dbReference>
<name>A0A6V7BVX2_9XANT</name>
<proteinExistence type="predicted"/>
<dbReference type="CDD" id="cd13400">
    <property type="entry name" value="LT_IagB-like"/>
    <property type="match status" value="1"/>
</dbReference>
<dbReference type="EMBL" id="LR828261">
    <property type="protein sequence ID" value="CAD0305025.1"/>
    <property type="molecule type" value="Genomic_DNA"/>
</dbReference>